<dbReference type="Pfam" id="PF13320">
    <property type="entry name" value="GH123_cat"/>
    <property type="match status" value="1"/>
</dbReference>
<sequence>MTGLRVLRLLTMVWIAPACCSAFGAQPIVWVVPSSLHRVGPTDAPGVETIVAIRAARGEYKPFQVAIQAPSGGLTNVNFSVSNLVGPRGAVLSRTNLILYREWYITVKQHSPTYNGPPNLPITQVRTFPDPLIPFLDPATGKPPVEAVFRAVPLALSAGHNAVWVDVFVPRGTTAGHYRGTYTVTSDQGVFIGHICMEVWGFTLPLEPSLKSSFNGGGTTVQGVNEELLRNRIMPDTVDPANEKQLMNRYGLNATDLGFFSGVSYGQCDLSERPSLAEIESAKATHQPDLYLYDETADPESSCTSPAFYRSVIAWAQNLHRAGVDNLVTQEPVPQLYVDGLGTGRSAVDIWTMLPLAYNDAQSFSPPRVTYVLQKGDKVWSYNDLVQDSYSPKWELDFLPINYRIQAGFISQSLGLTGLLYWSVDDWSADPWKNPQGGQNPDYPGEGVLVYPGGPAGLKGVAPSMRLKYLRDGVEDYEYVQLLKNCGQAAFALAEAERVGPDWTHWTRDAGLLESIREELGSQIAATHCAP</sequence>
<evidence type="ECO:0000259" key="2">
    <source>
        <dbReference type="Pfam" id="PF13320"/>
    </source>
</evidence>
<feature type="domain" description="Glycoside hydrolase 123 catalytic" evidence="2">
    <location>
        <begin position="408"/>
        <end position="483"/>
    </location>
</feature>
<dbReference type="InterPro" id="IPR025150">
    <property type="entry name" value="GH123_cat"/>
</dbReference>
<dbReference type="OrthoDB" id="177619at2"/>
<accession>A0A2U3KM68</accession>
<gene>
    <name evidence="3" type="ORF">SBA1_320044</name>
</gene>
<protein>
    <recommendedName>
        <fullName evidence="2">Glycoside hydrolase 123 catalytic domain-containing protein</fullName>
    </recommendedName>
</protein>
<name>A0A2U3KM68_9BACT</name>
<reference evidence="4" key="1">
    <citation type="submission" date="2018-02" db="EMBL/GenBank/DDBJ databases">
        <authorList>
            <person name="Hausmann B."/>
        </authorList>
    </citation>
    <scope>NUCLEOTIDE SEQUENCE [LARGE SCALE GENOMIC DNA]</scope>
    <source>
        <strain evidence="4">Peat soil MAG SbA1</strain>
    </source>
</reference>
<proteinExistence type="predicted"/>
<evidence type="ECO:0000313" key="3">
    <source>
        <dbReference type="EMBL" id="SPF40715.1"/>
    </source>
</evidence>
<feature type="signal peptide" evidence="1">
    <location>
        <begin position="1"/>
        <end position="24"/>
    </location>
</feature>
<dbReference type="EMBL" id="OMOD01000125">
    <property type="protein sequence ID" value="SPF40715.1"/>
    <property type="molecule type" value="Genomic_DNA"/>
</dbReference>
<dbReference type="Proteomes" id="UP000238701">
    <property type="component" value="Unassembled WGS sequence"/>
</dbReference>
<evidence type="ECO:0000313" key="4">
    <source>
        <dbReference type="Proteomes" id="UP000238701"/>
    </source>
</evidence>
<keyword evidence="1" id="KW-0732">Signal</keyword>
<evidence type="ECO:0000256" key="1">
    <source>
        <dbReference type="SAM" id="SignalP"/>
    </source>
</evidence>
<organism evidence="3 4">
    <name type="scientific">Candidatus Sulfotelmatobacter kueseliae</name>
    <dbReference type="NCBI Taxonomy" id="2042962"/>
    <lineage>
        <taxon>Bacteria</taxon>
        <taxon>Pseudomonadati</taxon>
        <taxon>Acidobacteriota</taxon>
        <taxon>Terriglobia</taxon>
        <taxon>Terriglobales</taxon>
        <taxon>Candidatus Korobacteraceae</taxon>
        <taxon>Candidatus Sulfotelmatobacter</taxon>
    </lineage>
</organism>
<dbReference type="AlphaFoldDB" id="A0A2U3KM68"/>
<feature type="chain" id="PRO_5015576623" description="Glycoside hydrolase 123 catalytic domain-containing protein" evidence="1">
    <location>
        <begin position="25"/>
        <end position="531"/>
    </location>
</feature>